<keyword evidence="3" id="KW-1185">Reference proteome</keyword>
<name>F2UGW5_SALR5</name>
<accession>F2UGW5</accession>
<dbReference type="RefSeq" id="XP_004991786.1">
    <property type="nucleotide sequence ID" value="XM_004991729.1"/>
</dbReference>
<dbReference type="KEGG" id="sre:PTSG_07980"/>
<dbReference type="Gene3D" id="3.20.20.140">
    <property type="entry name" value="Metal-dependent hydrolases"/>
    <property type="match status" value="1"/>
</dbReference>
<dbReference type="AlphaFoldDB" id="F2UGW5"/>
<protein>
    <submittedName>
        <fullName evidence="2">Uncharacterized protein</fullName>
    </submittedName>
</protein>
<dbReference type="eggNOG" id="KOG3020">
    <property type="taxonomic scope" value="Eukaryota"/>
</dbReference>
<gene>
    <name evidence="2" type="ORF">PTSG_07980</name>
</gene>
<sequence>MTRMMADAMCLVVDAHCHVHEGVTRVDDDGGDDGVGEGVVEGKQLLSRQTAVAFLMSRQTAVAFLMSTEPCQWKQVLHLMQSSDQIDVGRLITRKGDIDDKVPAAVACVGIHPWFAHRYVAERKDPANEGDGYKALGGSKTQHSGAVVSTAPYTWEEEMAAVLTEHERVVVGEIGLDFVAKIPESGLVDRAAQQDVFRRCLCLAGHFERPVSIHCVKAYEALITILCDLHARGKQAPGSFTQRGHSDTGGTQSSGGHDPAVAARMAVRLPPRIAVHSYGGSAETVKRLLRVCERDLGVQVFFGFSSVVSLRSERRARANIAAVPLDRLLVESDRADASKVDDELAAVIDLIADVKDMDKQHVIAALNQNALTWAGFLP</sequence>
<organism evidence="3">
    <name type="scientific">Salpingoeca rosetta (strain ATCC 50818 / BSB-021)</name>
    <dbReference type="NCBI Taxonomy" id="946362"/>
    <lineage>
        <taxon>Eukaryota</taxon>
        <taxon>Choanoflagellata</taxon>
        <taxon>Craspedida</taxon>
        <taxon>Salpingoecidae</taxon>
        <taxon>Salpingoeca</taxon>
    </lineage>
</organism>
<dbReference type="OrthoDB" id="6079689at2759"/>
<dbReference type="EMBL" id="GL832973">
    <property type="protein sequence ID" value="EGD75865.1"/>
    <property type="molecule type" value="Genomic_DNA"/>
</dbReference>
<dbReference type="SUPFAM" id="SSF51556">
    <property type="entry name" value="Metallo-dependent hydrolases"/>
    <property type="match status" value="1"/>
</dbReference>
<evidence type="ECO:0000313" key="3">
    <source>
        <dbReference type="Proteomes" id="UP000007799"/>
    </source>
</evidence>
<dbReference type="InterPro" id="IPR001130">
    <property type="entry name" value="TatD-like"/>
</dbReference>
<dbReference type="PANTHER" id="PTHR47345">
    <property type="entry name" value="CUT9-INTERACTING PROTEIN SCN1"/>
    <property type="match status" value="1"/>
</dbReference>
<proteinExistence type="predicted"/>
<feature type="region of interest" description="Disordered" evidence="1">
    <location>
        <begin position="237"/>
        <end position="258"/>
    </location>
</feature>
<dbReference type="STRING" id="946362.F2UGW5"/>
<dbReference type="Pfam" id="PF01026">
    <property type="entry name" value="TatD_DNase"/>
    <property type="match status" value="1"/>
</dbReference>
<dbReference type="InterPro" id="IPR053044">
    <property type="entry name" value="Metallo-hydrolase/TatD-type"/>
</dbReference>
<dbReference type="PANTHER" id="PTHR47345:SF1">
    <property type="entry name" value="CUT9-INTERACTING PROTEIN SCN1"/>
    <property type="match status" value="1"/>
</dbReference>
<evidence type="ECO:0000256" key="1">
    <source>
        <dbReference type="SAM" id="MobiDB-lite"/>
    </source>
</evidence>
<dbReference type="InParanoid" id="F2UGW5"/>
<reference evidence="2" key="1">
    <citation type="submission" date="2009-08" db="EMBL/GenBank/DDBJ databases">
        <title>Annotation of Salpingoeca rosetta.</title>
        <authorList>
            <consortium name="The Broad Institute Genome Sequencing Platform"/>
            <person name="Russ C."/>
            <person name="Cuomo C."/>
            <person name="Burger G."/>
            <person name="Gray M.W."/>
            <person name="Holland P.W.H."/>
            <person name="King N."/>
            <person name="Lang F.B.F."/>
            <person name="Roger A.J."/>
            <person name="Ruiz-Trillo I."/>
            <person name="Young S.K."/>
            <person name="Zeng Q."/>
            <person name="Gargeya S."/>
            <person name="Alvarado L."/>
            <person name="Berlin A."/>
            <person name="Chapman S.B."/>
            <person name="Chen Z."/>
            <person name="Freedman E."/>
            <person name="Gellesch M."/>
            <person name="Goldberg J."/>
            <person name="Griggs A."/>
            <person name="Gujja S."/>
            <person name="Heilman E."/>
            <person name="Heiman D."/>
            <person name="Howarth C."/>
            <person name="Mehta T."/>
            <person name="Neiman D."/>
            <person name="Pearson M."/>
            <person name="Roberts A."/>
            <person name="Saif S."/>
            <person name="Shea T."/>
            <person name="Shenoy N."/>
            <person name="Sisk P."/>
            <person name="Stolte C."/>
            <person name="Sykes S."/>
            <person name="White J."/>
            <person name="Yandava C."/>
            <person name="Haas B."/>
            <person name="Nusbaum C."/>
            <person name="Birren B."/>
        </authorList>
    </citation>
    <scope>NUCLEOTIDE SEQUENCE [LARGE SCALE GENOMIC DNA]</scope>
    <source>
        <strain evidence="2">ATCC 50818</strain>
    </source>
</reference>
<dbReference type="GO" id="GO:0016788">
    <property type="term" value="F:hydrolase activity, acting on ester bonds"/>
    <property type="evidence" value="ECO:0007669"/>
    <property type="project" value="InterPro"/>
</dbReference>
<evidence type="ECO:0000313" key="2">
    <source>
        <dbReference type="EMBL" id="EGD75865.1"/>
    </source>
</evidence>
<dbReference type="InterPro" id="IPR032466">
    <property type="entry name" value="Metal_Hydrolase"/>
</dbReference>
<dbReference type="GeneID" id="16072345"/>
<dbReference type="Proteomes" id="UP000007799">
    <property type="component" value="Unassembled WGS sequence"/>
</dbReference>
<feature type="compositionally biased region" description="Polar residues" evidence="1">
    <location>
        <begin position="238"/>
        <end position="255"/>
    </location>
</feature>